<name>A0A7S3Q7W4_9STRA</name>
<reference evidence="1" key="1">
    <citation type="submission" date="2021-01" db="EMBL/GenBank/DDBJ databases">
        <authorList>
            <person name="Corre E."/>
            <person name="Pelletier E."/>
            <person name="Niang G."/>
            <person name="Scheremetjew M."/>
            <person name="Finn R."/>
            <person name="Kale V."/>
            <person name="Holt S."/>
            <person name="Cochrane G."/>
            <person name="Meng A."/>
            <person name="Brown T."/>
            <person name="Cohen L."/>
        </authorList>
    </citation>
    <scope>NUCLEOTIDE SEQUENCE</scope>
    <source>
        <strain evidence="1">MM31A-1</strain>
    </source>
</reference>
<sequence>MQRKQSNHSVMVYNSTMPNMRLELQENLAMHTKMGDKRKLNESLRSAGFLRCVKLDHISSLKIKVAERKAMSEGAIVNGVHTVPGSNYYGTLRLLQDLSVQLCQMNDLPLNPKAVYESIVCRTSRAVAAGDAYSKLKRIIKSSNLSLVRTDEAAARAVPCEIEVFESKGDLHASVSTTVSFGLVRNADLLYGKGDINQHGFLVNQKKGDPTEIWIKFDVVVTEKMNMSTGDYLRFANVIC</sequence>
<accession>A0A7S3Q7W4</accession>
<proteinExistence type="predicted"/>
<dbReference type="EMBL" id="HBIO01017615">
    <property type="protein sequence ID" value="CAE0468688.1"/>
    <property type="molecule type" value="Transcribed_RNA"/>
</dbReference>
<protein>
    <submittedName>
        <fullName evidence="1">Uncharacterized protein</fullName>
    </submittedName>
</protein>
<gene>
    <name evidence="1" type="ORF">CDEB00056_LOCUS13541</name>
</gene>
<organism evidence="1">
    <name type="scientific">Chaetoceros debilis</name>
    <dbReference type="NCBI Taxonomy" id="122233"/>
    <lineage>
        <taxon>Eukaryota</taxon>
        <taxon>Sar</taxon>
        <taxon>Stramenopiles</taxon>
        <taxon>Ochrophyta</taxon>
        <taxon>Bacillariophyta</taxon>
        <taxon>Coscinodiscophyceae</taxon>
        <taxon>Chaetocerotophycidae</taxon>
        <taxon>Chaetocerotales</taxon>
        <taxon>Chaetocerotaceae</taxon>
        <taxon>Chaetoceros</taxon>
    </lineage>
</organism>
<evidence type="ECO:0000313" key="1">
    <source>
        <dbReference type="EMBL" id="CAE0468688.1"/>
    </source>
</evidence>
<dbReference type="AlphaFoldDB" id="A0A7S3Q7W4"/>